<name>A0AAN0NJ63_9RHOB</name>
<dbReference type="RefSeq" id="WP_373634740.1">
    <property type="nucleotide sequence ID" value="NZ_CP151764.2"/>
</dbReference>
<dbReference type="InterPro" id="IPR014113">
    <property type="entry name" value="T4SS_TrbC_subgr"/>
</dbReference>
<sequence>MEEEKLLRALISTLLFLPTIAVAQSMPDATTHGHLIDERLGEAAAIGEDLKSRLQIIEQDFDLPDDIAERALQSLENGRVRELLNAGEADLERLVDTEERYPGGVFLFASFSIPDPSLKVYLQEADRLGVPVVFNGFVQNSVAETEIRVHALYEDESISNGFIIDPTLFDRFDVTAVPTLISTTVDLDVCETSGCADDATPPHDRVAGNIPLVSLLDIIAKGNADHAAPARAILEAGQ</sequence>
<dbReference type="KEGG" id="yrh:AABB31_01550"/>
<keyword evidence="1" id="KW-0614">Plasmid</keyword>
<protein>
    <submittedName>
        <fullName evidence="1">Type-F conjugative transfer system pilin assembly protein TrbC</fullName>
    </submittedName>
</protein>
<accession>A0AAN0NJ63</accession>
<dbReference type="InterPro" id="IPR019106">
    <property type="entry name" value="T4SS_TrbC"/>
</dbReference>
<reference evidence="1 2" key="2">
    <citation type="submission" date="2024-08" db="EMBL/GenBank/DDBJ databases">
        <title>Phylogenomic analyses of a clade within the roseobacter group suggest taxonomic reassignments of species of the genera Aestuariivita, Citreicella, Loktanella, Nautella, Pelagibaca, Ruegeria, Thalassobius, Thiobacimonas and Tropicibacter, and the proposal o.</title>
        <authorList>
            <person name="Jeon C.O."/>
        </authorList>
    </citation>
    <scope>NUCLEOTIDE SEQUENCE [LARGE SCALE GENOMIC DNA]</scope>
    <source>
        <strain evidence="1 2">SS1-5</strain>
        <plasmid evidence="1 2">pSS1-5</plasmid>
    </source>
</reference>
<dbReference type="AlphaFoldDB" id="A0AAN0NJ63"/>
<reference evidence="2" key="1">
    <citation type="submission" date="2024-04" db="EMBL/GenBank/DDBJ databases">
        <title>Phylogenomic analyses of a clade within the roseobacter group suggest taxonomic reassignments of species of the genera Aestuariivita, Citreicella, Loktanella, Nautella, Pelagibaca, Ruegeria, Thalassobius, Thiobacimonas and Tropicibacter, and the proposal o.</title>
        <authorList>
            <person name="Jeon C.O."/>
        </authorList>
    </citation>
    <scope>NUCLEOTIDE SEQUENCE [LARGE SCALE GENOMIC DNA]</scope>
    <source>
        <strain evidence="2">SS1-5</strain>
        <plasmid evidence="2">pSS1-5</plasmid>
    </source>
</reference>
<evidence type="ECO:0000313" key="1">
    <source>
        <dbReference type="EMBL" id="WZU65817.2"/>
    </source>
</evidence>
<gene>
    <name evidence="1" type="primary">trbC</name>
    <name evidence="1" type="ORF">AABB31_01550</name>
</gene>
<dbReference type="Pfam" id="PF09673">
    <property type="entry name" value="TrbC_Ftype"/>
    <property type="match status" value="1"/>
</dbReference>
<keyword evidence="2" id="KW-1185">Reference proteome</keyword>
<proteinExistence type="predicted"/>
<dbReference type="EMBL" id="CP151764">
    <property type="protein sequence ID" value="WZU65817.2"/>
    <property type="molecule type" value="Genomic_DNA"/>
</dbReference>
<organism evidence="1 2">
    <name type="scientific">Yoonia rhodophyticola</name>
    <dbReference type="NCBI Taxonomy" id="3137370"/>
    <lineage>
        <taxon>Bacteria</taxon>
        <taxon>Pseudomonadati</taxon>
        <taxon>Pseudomonadota</taxon>
        <taxon>Alphaproteobacteria</taxon>
        <taxon>Rhodobacterales</taxon>
        <taxon>Paracoccaceae</taxon>
        <taxon>Yoonia</taxon>
    </lineage>
</organism>
<dbReference type="Proteomes" id="UP001470809">
    <property type="component" value="Plasmid pSS1-5"/>
</dbReference>
<dbReference type="NCBIfam" id="TIGR02742">
    <property type="entry name" value="TrbC_Ftype"/>
    <property type="match status" value="1"/>
</dbReference>
<geneLocation type="plasmid" evidence="1 2">
    <name>pSS1-5</name>
</geneLocation>
<evidence type="ECO:0000313" key="2">
    <source>
        <dbReference type="Proteomes" id="UP001470809"/>
    </source>
</evidence>